<sequence>MPSNQRPSNNTPIQPIHITSPQKLRTLTVDSSRDACALLPALHSNNIVSLYLKLSENAQERSLVWALMEHSPHVAHIEISRPSALIGTLPRQLPLTAMPNLTSFKGPASLAGVLISERPVSSGVFGLRVQERGKALLEISAAITTYFPDLRQLSLGLSTPESVRESGYMYEILHSPGDDYADDPTYGVAIDDWGTDDESLADYHSRTSSAIDGRTVDLSDTNTLLPFTGRRHRSPAAQNPPGDAVWALPARGATPRCISNEHDFSVTHVLRGSSDFGFEDLEWGSHRHFDASDKDLINIDSICTGRVSLPAGLTALHSLHLKCNLFKASRKPSTVMRRVVRALEKQLPTLRKLSLAGERVGAKPDVWIRDGNTWTMRAGHYNRVACGLQVVPRSARKVNSEFTLR</sequence>
<dbReference type="EMBL" id="JARKIE010000003">
    <property type="protein sequence ID" value="KAJ7708650.1"/>
    <property type="molecule type" value="Genomic_DNA"/>
</dbReference>
<accession>A0AAD7MB70</accession>
<dbReference type="Proteomes" id="UP001221757">
    <property type="component" value="Unassembled WGS sequence"/>
</dbReference>
<evidence type="ECO:0000313" key="2">
    <source>
        <dbReference type="Proteomes" id="UP001221757"/>
    </source>
</evidence>
<proteinExistence type="predicted"/>
<name>A0AAD7MB70_MYCRO</name>
<keyword evidence="2" id="KW-1185">Reference proteome</keyword>
<evidence type="ECO:0000313" key="1">
    <source>
        <dbReference type="EMBL" id="KAJ7708650.1"/>
    </source>
</evidence>
<organism evidence="1 2">
    <name type="scientific">Mycena rosella</name>
    <name type="common">Pink bonnet</name>
    <name type="synonym">Agaricus rosellus</name>
    <dbReference type="NCBI Taxonomy" id="1033263"/>
    <lineage>
        <taxon>Eukaryota</taxon>
        <taxon>Fungi</taxon>
        <taxon>Dikarya</taxon>
        <taxon>Basidiomycota</taxon>
        <taxon>Agaricomycotina</taxon>
        <taxon>Agaricomycetes</taxon>
        <taxon>Agaricomycetidae</taxon>
        <taxon>Agaricales</taxon>
        <taxon>Marasmiineae</taxon>
        <taxon>Mycenaceae</taxon>
        <taxon>Mycena</taxon>
    </lineage>
</organism>
<dbReference type="AlphaFoldDB" id="A0AAD7MB70"/>
<comment type="caution">
    <text evidence="1">The sequence shown here is derived from an EMBL/GenBank/DDBJ whole genome shotgun (WGS) entry which is preliminary data.</text>
</comment>
<gene>
    <name evidence="1" type="ORF">B0H17DRAFT_1124483</name>
</gene>
<reference evidence="1" key="1">
    <citation type="submission" date="2023-03" db="EMBL/GenBank/DDBJ databases">
        <title>Massive genome expansion in bonnet fungi (Mycena s.s.) driven by repeated elements and novel gene families across ecological guilds.</title>
        <authorList>
            <consortium name="Lawrence Berkeley National Laboratory"/>
            <person name="Harder C.B."/>
            <person name="Miyauchi S."/>
            <person name="Viragh M."/>
            <person name="Kuo A."/>
            <person name="Thoen E."/>
            <person name="Andreopoulos B."/>
            <person name="Lu D."/>
            <person name="Skrede I."/>
            <person name="Drula E."/>
            <person name="Henrissat B."/>
            <person name="Morin E."/>
            <person name="Kohler A."/>
            <person name="Barry K."/>
            <person name="LaButti K."/>
            <person name="Morin E."/>
            <person name="Salamov A."/>
            <person name="Lipzen A."/>
            <person name="Mereny Z."/>
            <person name="Hegedus B."/>
            <person name="Baldrian P."/>
            <person name="Stursova M."/>
            <person name="Weitz H."/>
            <person name="Taylor A."/>
            <person name="Grigoriev I.V."/>
            <person name="Nagy L.G."/>
            <person name="Martin F."/>
            <person name="Kauserud H."/>
        </authorList>
    </citation>
    <scope>NUCLEOTIDE SEQUENCE</scope>
    <source>
        <strain evidence="1">CBHHK067</strain>
    </source>
</reference>
<protein>
    <submittedName>
        <fullName evidence="1">Uncharacterized protein</fullName>
    </submittedName>
</protein>